<evidence type="ECO:0008006" key="3">
    <source>
        <dbReference type="Google" id="ProtNLM"/>
    </source>
</evidence>
<name>A0A563UHV1_9SPHI</name>
<dbReference type="PROSITE" id="PS51257">
    <property type="entry name" value="PROKAR_LIPOPROTEIN"/>
    <property type="match status" value="1"/>
</dbReference>
<gene>
    <name evidence="1" type="ORF">FPZ43_00240</name>
</gene>
<organism evidence="1 2">
    <name type="scientific">Mucilaginibacter pallidiroseus</name>
    <dbReference type="NCBI Taxonomy" id="2599295"/>
    <lineage>
        <taxon>Bacteria</taxon>
        <taxon>Pseudomonadati</taxon>
        <taxon>Bacteroidota</taxon>
        <taxon>Sphingobacteriia</taxon>
        <taxon>Sphingobacteriales</taxon>
        <taxon>Sphingobacteriaceae</taxon>
        <taxon>Mucilaginibacter</taxon>
    </lineage>
</organism>
<dbReference type="RefSeq" id="WP_146379844.1">
    <property type="nucleotide sequence ID" value="NZ_VOEJ01000001.1"/>
</dbReference>
<accession>A0A563UHV1</accession>
<dbReference type="Proteomes" id="UP000320042">
    <property type="component" value="Unassembled WGS sequence"/>
</dbReference>
<evidence type="ECO:0000313" key="1">
    <source>
        <dbReference type="EMBL" id="TWR30947.1"/>
    </source>
</evidence>
<proteinExistence type="predicted"/>
<reference evidence="1 2" key="1">
    <citation type="submission" date="2019-07" db="EMBL/GenBank/DDBJ databases">
        <authorList>
            <person name="Kim J."/>
        </authorList>
    </citation>
    <scope>NUCLEOTIDE SEQUENCE [LARGE SCALE GENOMIC DNA]</scope>
    <source>
        <strain evidence="2">dk17</strain>
    </source>
</reference>
<sequence>MKTLSISTFIIFAAMLTGCVQKSRTVTVNLKLYVTGIKNIKQVGVRGEGNPLSSDKDLVMQPVIKDSIYTVSFNTVTGYNFLECKFAIDDKVELKGQPNRRIDFVDKDTMSYEAKYQVPGKIN</sequence>
<dbReference type="EMBL" id="VOEJ01000001">
    <property type="protein sequence ID" value="TWR30947.1"/>
    <property type="molecule type" value="Genomic_DNA"/>
</dbReference>
<dbReference type="OrthoDB" id="883826at2"/>
<evidence type="ECO:0000313" key="2">
    <source>
        <dbReference type="Proteomes" id="UP000320042"/>
    </source>
</evidence>
<keyword evidence="2" id="KW-1185">Reference proteome</keyword>
<comment type="caution">
    <text evidence="1">The sequence shown here is derived from an EMBL/GenBank/DDBJ whole genome shotgun (WGS) entry which is preliminary data.</text>
</comment>
<protein>
    <recommendedName>
        <fullName evidence="3">Lipoprotein</fullName>
    </recommendedName>
</protein>
<dbReference type="AlphaFoldDB" id="A0A563UHV1"/>